<evidence type="ECO:0000256" key="7">
    <source>
        <dbReference type="ARBA" id="ARBA00022989"/>
    </source>
</evidence>
<gene>
    <name evidence="12" type="ORF">Moror_5321</name>
</gene>
<evidence type="ECO:0000256" key="3">
    <source>
        <dbReference type="ARBA" id="ARBA00022692"/>
    </source>
</evidence>
<feature type="transmembrane region" description="Helical" evidence="9">
    <location>
        <begin position="626"/>
        <end position="647"/>
    </location>
</feature>
<evidence type="ECO:0000256" key="5">
    <source>
        <dbReference type="ARBA" id="ARBA00022741"/>
    </source>
</evidence>
<sequence length="937" mass="103609">TLVAKNILTASVVFPSLIVFEAFKRYIQTAFFCAIQTVGAKVALDRVNEFLKDSELLDEFAAKKDSTEATQFVAPRDKIGFNNALFTWTADVDNESTYTPGRRRFVLRIPEELVFKRGVVNLVMGPTGSGKTSLLLALLGEMHFIPPNPDSWFNLSRAGGVAYAAQEAWENILFGLPYDETRYKTVLRQCALERDLSIFSAGDLTEVGERGITLSGGQKARISLARAVYSYAEVLLFDDILAALDVHTAKWIVDECLSGNLLQSRTVILVTHNVALVKNLVRFVATIKDGLVTGSEANIEELSLFRNAKFPSEDSEVTAHKEEDPKDTIQSTENGKLILAEEIQIGHAGWSSVKIYSSALGGDHPILFFGSLFVTLFLSSLGTVLQTWYLGYWATQYEDHAPEEVRSVFHMNIYALIFVLSSLMFGLYFVIFVYGGIRASVSLHSKLVGSIFGATLRWLETTPVSRILTRFTRDIRSIDTDFPKELSRFIEITAAMLFRIGSILAITPAFVLPCLIITALGIMCGMIYLKAQVPVKREMSNSKAPVLGHINAAFADLASIRAYSAQNAFIEQSLTRIDQYSRTARVFYDLQRWVGVRTDLLAGAFAAPVAWYLVYLKGENASNSGFSLNMSFGFTASMFSWILRWNAVETESNSMERIAHYLEIEQERKPTQAGIPPAYWPSSGELRVENLSAKYSSEGPTVLHRLTFHLKPGERIGVVGRTGSGKSTLALSLLRCIPIEGEVFYDNLPISNLNLDALRSRITIIPQSPELISGTLRQNLDPFGEHDDHMLNGALASAGLQSLQRDLAPEGCINLDTTIASGGSNLSMGQRQIIALARAIVRQSKLLILDEATSAIDYETDSIIQSSLRNDLGKDVTVITIAHRLQTVMDADKILVLDAGNMVEFDAPKNLLQKTDGYFKALVDQSHDKEDLLSAMK</sequence>
<feature type="transmembrane region" description="Helical" evidence="9">
    <location>
        <begin position="510"/>
        <end position="529"/>
    </location>
</feature>
<feature type="transmembrane region" description="Helical" evidence="9">
    <location>
        <begin position="411"/>
        <end position="437"/>
    </location>
</feature>
<evidence type="ECO:0000256" key="6">
    <source>
        <dbReference type="ARBA" id="ARBA00022840"/>
    </source>
</evidence>
<dbReference type="Pfam" id="PF00664">
    <property type="entry name" value="ABC_membrane"/>
    <property type="match status" value="1"/>
</dbReference>
<keyword evidence="7 9" id="KW-1133">Transmembrane helix</keyword>
<dbReference type="GO" id="GO:0016020">
    <property type="term" value="C:membrane"/>
    <property type="evidence" value="ECO:0007669"/>
    <property type="project" value="UniProtKB-SubCell"/>
</dbReference>
<evidence type="ECO:0000259" key="10">
    <source>
        <dbReference type="PROSITE" id="PS50893"/>
    </source>
</evidence>
<evidence type="ECO:0000259" key="11">
    <source>
        <dbReference type="PROSITE" id="PS50929"/>
    </source>
</evidence>
<dbReference type="CDD" id="cd03244">
    <property type="entry name" value="ABCC_MRP_domain2"/>
    <property type="match status" value="1"/>
</dbReference>
<dbReference type="SUPFAM" id="SSF52540">
    <property type="entry name" value="P-loop containing nucleoside triphosphate hydrolases"/>
    <property type="match status" value="2"/>
</dbReference>
<feature type="non-terminal residue" evidence="12">
    <location>
        <position position="1"/>
    </location>
</feature>
<evidence type="ECO:0000256" key="8">
    <source>
        <dbReference type="ARBA" id="ARBA00023136"/>
    </source>
</evidence>
<evidence type="ECO:0000313" key="13">
    <source>
        <dbReference type="Proteomes" id="UP000017559"/>
    </source>
</evidence>
<dbReference type="HOGENOM" id="CLU_000604_27_9_1"/>
<dbReference type="PROSITE" id="PS50893">
    <property type="entry name" value="ABC_TRANSPORTER_2"/>
    <property type="match status" value="2"/>
</dbReference>
<proteinExistence type="predicted"/>
<dbReference type="GO" id="GO:0140359">
    <property type="term" value="F:ABC-type transporter activity"/>
    <property type="evidence" value="ECO:0007669"/>
    <property type="project" value="InterPro"/>
</dbReference>
<keyword evidence="6 12" id="KW-0067">ATP-binding</keyword>
<dbReference type="PANTHER" id="PTHR24223:SF356">
    <property type="entry name" value="ATP-BINDING CASSETTE TRANSPORTER ABC4"/>
    <property type="match status" value="1"/>
</dbReference>
<dbReference type="GO" id="GO:0016887">
    <property type="term" value="F:ATP hydrolysis activity"/>
    <property type="evidence" value="ECO:0007669"/>
    <property type="project" value="InterPro"/>
</dbReference>
<dbReference type="SMART" id="SM00382">
    <property type="entry name" value="AAA"/>
    <property type="match status" value="2"/>
</dbReference>
<dbReference type="SUPFAM" id="SSF90123">
    <property type="entry name" value="ABC transporter transmembrane region"/>
    <property type="match status" value="1"/>
</dbReference>
<feature type="transmembrane region" description="Helical" evidence="9">
    <location>
        <begin position="594"/>
        <end position="614"/>
    </location>
</feature>
<dbReference type="PROSITE" id="PS00211">
    <property type="entry name" value="ABC_TRANSPORTER_1"/>
    <property type="match status" value="1"/>
</dbReference>
<dbReference type="InterPro" id="IPR003593">
    <property type="entry name" value="AAA+_ATPase"/>
</dbReference>
<dbReference type="Pfam" id="PF00005">
    <property type="entry name" value="ABC_tran"/>
    <property type="match status" value="2"/>
</dbReference>
<dbReference type="Proteomes" id="UP000017559">
    <property type="component" value="Unassembled WGS sequence"/>
</dbReference>
<keyword evidence="8 9" id="KW-0472">Membrane</keyword>
<dbReference type="FunFam" id="3.40.50.300:FF:000838">
    <property type="entry name" value="ABC multidrug transporter (Eurofung)"/>
    <property type="match status" value="1"/>
</dbReference>
<feature type="transmembrane region" description="Helical" evidence="9">
    <location>
        <begin position="366"/>
        <end position="391"/>
    </location>
</feature>
<keyword evidence="5" id="KW-0547">Nucleotide-binding</keyword>
<keyword evidence="2" id="KW-0813">Transport</keyword>
<name>V2X9C3_MONRO</name>
<dbReference type="InterPro" id="IPR050173">
    <property type="entry name" value="ABC_transporter_C-like"/>
</dbReference>
<accession>V2X9C3</accession>
<dbReference type="InterPro" id="IPR036640">
    <property type="entry name" value="ABC1_TM_sf"/>
</dbReference>
<keyword evidence="4" id="KW-0677">Repeat</keyword>
<dbReference type="EMBL" id="AWSO01000592">
    <property type="protein sequence ID" value="ESK89080.1"/>
    <property type="molecule type" value="Genomic_DNA"/>
</dbReference>
<evidence type="ECO:0000256" key="1">
    <source>
        <dbReference type="ARBA" id="ARBA00004141"/>
    </source>
</evidence>
<dbReference type="InterPro" id="IPR017871">
    <property type="entry name" value="ABC_transporter-like_CS"/>
</dbReference>
<dbReference type="GO" id="GO:0005524">
    <property type="term" value="F:ATP binding"/>
    <property type="evidence" value="ECO:0007669"/>
    <property type="project" value="UniProtKB-KW"/>
</dbReference>
<feature type="domain" description="ABC transporter" evidence="10">
    <location>
        <begin position="92"/>
        <end position="314"/>
    </location>
</feature>
<dbReference type="PROSITE" id="PS50929">
    <property type="entry name" value="ABC_TM1F"/>
    <property type="match status" value="1"/>
</dbReference>
<evidence type="ECO:0000256" key="4">
    <source>
        <dbReference type="ARBA" id="ARBA00022737"/>
    </source>
</evidence>
<dbReference type="InterPro" id="IPR027417">
    <property type="entry name" value="P-loop_NTPase"/>
</dbReference>
<comment type="caution">
    <text evidence="12">The sequence shown here is derived from an EMBL/GenBank/DDBJ whole genome shotgun (WGS) entry which is preliminary data.</text>
</comment>
<evidence type="ECO:0000256" key="9">
    <source>
        <dbReference type="SAM" id="Phobius"/>
    </source>
</evidence>
<dbReference type="PANTHER" id="PTHR24223">
    <property type="entry name" value="ATP-BINDING CASSETTE SUB-FAMILY C"/>
    <property type="match status" value="1"/>
</dbReference>
<dbReference type="AlphaFoldDB" id="V2X9C3"/>
<dbReference type="FunFam" id="1.20.1560.10:FF:000013">
    <property type="entry name" value="ABC transporter C family member 2"/>
    <property type="match status" value="1"/>
</dbReference>
<keyword evidence="13" id="KW-1185">Reference proteome</keyword>
<evidence type="ECO:0000256" key="2">
    <source>
        <dbReference type="ARBA" id="ARBA00022448"/>
    </source>
</evidence>
<dbReference type="KEGG" id="mrr:Moror_5321"/>
<reference evidence="12 13" key="1">
    <citation type="journal article" date="2014" name="BMC Genomics">
        <title>Genome and secretome analysis of the hemibiotrophic fungal pathogen, Moniliophthora roreri, which causes frosty pod rot disease of cacao: mechanisms of the biotrophic and necrotrophic phases.</title>
        <authorList>
            <person name="Meinhardt L.W."/>
            <person name="Costa G.G.L."/>
            <person name="Thomazella D.P.T."/>
            <person name="Teixeira P.J.P.L."/>
            <person name="Carazzolle M.F."/>
            <person name="Schuster S.C."/>
            <person name="Carlson J.E."/>
            <person name="Guiltinan M.J."/>
            <person name="Mieczkowski P."/>
            <person name="Farmer A."/>
            <person name="Ramaraj T."/>
            <person name="Crozier J."/>
            <person name="Davis R.E."/>
            <person name="Shao J."/>
            <person name="Melnick R.L."/>
            <person name="Pereira G.A.G."/>
            <person name="Bailey B.A."/>
        </authorList>
    </citation>
    <scope>NUCLEOTIDE SEQUENCE [LARGE SCALE GENOMIC DNA]</scope>
    <source>
        <strain evidence="12 13">MCA 2997</strain>
    </source>
</reference>
<keyword evidence="3 9" id="KW-0812">Transmembrane</keyword>
<dbReference type="InterPro" id="IPR003439">
    <property type="entry name" value="ABC_transporter-like_ATP-bd"/>
</dbReference>
<dbReference type="Gene3D" id="3.40.50.300">
    <property type="entry name" value="P-loop containing nucleotide triphosphate hydrolases"/>
    <property type="match status" value="2"/>
</dbReference>
<dbReference type="CDD" id="cd18604">
    <property type="entry name" value="ABC_6TM_VMR1_D2_like"/>
    <property type="match status" value="1"/>
</dbReference>
<dbReference type="InterPro" id="IPR011527">
    <property type="entry name" value="ABC1_TM_dom"/>
</dbReference>
<dbReference type="OrthoDB" id="6500128at2759"/>
<feature type="domain" description="ABC transmembrane type-1" evidence="11">
    <location>
        <begin position="372"/>
        <end position="644"/>
    </location>
</feature>
<feature type="domain" description="ABC transporter" evidence="10">
    <location>
        <begin position="686"/>
        <end position="924"/>
    </location>
</feature>
<organism evidence="12 13">
    <name type="scientific">Moniliophthora roreri (strain MCA 2997)</name>
    <name type="common">Cocoa frosty pod rot fungus</name>
    <name type="synonym">Crinipellis roreri</name>
    <dbReference type="NCBI Taxonomy" id="1381753"/>
    <lineage>
        <taxon>Eukaryota</taxon>
        <taxon>Fungi</taxon>
        <taxon>Dikarya</taxon>
        <taxon>Basidiomycota</taxon>
        <taxon>Agaricomycotina</taxon>
        <taxon>Agaricomycetes</taxon>
        <taxon>Agaricomycetidae</taxon>
        <taxon>Agaricales</taxon>
        <taxon>Marasmiineae</taxon>
        <taxon>Marasmiaceae</taxon>
        <taxon>Moniliophthora</taxon>
    </lineage>
</organism>
<dbReference type="Gene3D" id="1.20.1560.10">
    <property type="entry name" value="ABC transporter type 1, transmembrane domain"/>
    <property type="match status" value="1"/>
</dbReference>
<evidence type="ECO:0000313" key="12">
    <source>
        <dbReference type="EMBL" id="ESK89080.1"/>
    </source>
</evidence>
<comment type="subcellular location">
    <subcellularLocation>
        <location evidence="1">Membrane</location>
        <topology evidence="1">Multi-pass membrane protein</topology>
    </subcellularLocation>
</comment>
<dbReference type="CDD" id="cd03250">
    <property type="entry name" value="ABCC_MRP_domain1"/>
    <property type="match status" value="1"/>
</dbReference>
<protein>
    <submittedName>
        <fullName evidence="12">Atp-binding cassette transporter</fullName>
    </submittedName>
</protein>